<evidence type="ECO:0000313" key="2">
    <source>
        <dbReference type="EMBL" id="CAI5446790.1"/>
    </source>
</evidence>
<feature type="transmembrane region" description="Helical" evidence="1">
    <location>
        <begin position="151"/>
        <end position="176"/>
    </location>
</feature>
<evidence type="ECO:0000256" key="1">
    <source>
        <dbReference type="SAM" id="Phobius"/>
    </source>
</evidence>
<dbReference type="Proteomes" id="UP001152747">
    <property type="component" value="Unassembled WGS sequence"/>
</dbReference>
<keyword evidence="1" id="KW-1133">Transmembrane helix</keyword>
<organism evidence="2 4">
    <name type="scientific">Caenorhabditis angaria</name>
    <dbReference type="NCBI Taxonomy" id="860376"/>
    <lineage>
        <taxon>Eukaryota</taxon>
        <taxon>Metazoa</taxon>
        <taxon>Ecdysozoa</taxon>
        <taxon>Nematoda</taxon>
        <taxon>Chromadorea</taxon>
        <taxon>Rhabditida</taxon>
        <taxon>Rhabditina</taxon>
        <taxon>Rhabditomorpha</taxon>
        <taxon>Rhabditoidea</taxon>
        <taxon>Rhabditidae</taxon>
        <taxon>Peloderinae</taxon>
        <taxon>Caenorhabditis</taxon>
    </lineage>
</organism>
<keyword evidence="4" id="KW-1185">Reference proteome</keyword>
<gene>
    <name evidence="2" type="ORF">CAMP_LOCUS9427</name>
    <name evidence="3" type="ORF">CAMP_LOCUS9436</name>
</gene>
<reference evidence="2" key="1">
    <citation type="submission" date="2022-11" db="EMBL/GenBank/DDBJ databases">
        <authorList>
            <person name="Kikuchi T."/>
        </authorList>
    </citation>
    <scope>NUCLEOTIDE SEQUENCE</scope>
    <source>
        <strain evidence="2">PS1010</strain>
    </source>
</reference>
<feature type="transmembrane region" description="Helical" evidence="1">
    <location>
        <begin position="12"/>
        <end position="35"/>
    </location>
</feature>
<keyword evidence="1" id="KW-0812">Transmembrane</keyword>
<accession>A0A9P1ILH8</accession>
<dbReference type="AlphaFoldDB" id="A0A9P1ILH8"/>
<feature type="transmembrane region" description="Helical" evidence="1">
    <location>
        <begin position="56"/>
        <end position="77"/>
    </location>
</feature>
<feature type="transmembrane region" description="Helical" evidence="1">
    <location>
        <begin position="83"/>
        <end position="105"/>
    </location>
</feature>
<evidence type="ECO:0000313" key="3">
    <source>
        <dbReference type="EMBL" id="CAI5446799.1"/>
    </source>
</evidence>
<evidence type="ECO:0000313" key="4">
    <source>
        <dbReference type="Proteomes" id="UP001152747"/>
    </source>
</evidence>
<name>A0A9P1ILH8_9PELO</name>
<dbReference type="EMBL" id="CANHGI010000004">
    <property type="protein sequence ID" value="CAI5446799.1"/>
    <property type="molecule type" value="Genomic_DNA"/>
</dbReference>
<keyword evidence="1" id="KW-0472">Membrane</keyword>
<proteinExistence type="predicted"/>
<protein>
    <submittedName>
        <fullName evidence="2">Uncharacterized protein</fullName>
    </submittedName>
</protein>
<dbReference type="EMBL" id="CANHGI010000004">
    <property type="protein sequence ID" value="CAI5446790.1"/>
    <property type="molecule type" value="Genomic_DNA"/>
</dbReference>
<sequence>MWTSKIEFHKGVKIVILLIAMFHLLIGIGMVVEMFREVEITSNLHSKMPAYNSPNTIFPAIIAPFFSATILAIFPILTPFYLLIIPIFVLEIIEVALHFYAIFLIRECRDKFAYQFQFANVLISLPDTAFSRKSQKNEAFWVCWWDLERCFLVHQILIGIGILVVIATFCLIGWVARIYKPEKPQKEEEEESTTEIS</sequence>
<comment type="caution">
    <text evidence="2">The sequence shown here is derived from an EMBL/GenBank/DDBJ whole genome shotgun (WGS) entry which is preliminary data.</text>
</comment>